<feature type="transmembrane region" description="Helical" evidence="3">
    <location>
        <begin position="212"/>
        <end position="231"/>
    </location>
</feature>
<feature type="region of interest" description="Disordered" evidence="2">
    <location>
        <begin position="184"/>
        <end position="203"/>
    </location>
</feature>
<organism evidence="4 5">
    <name type="scientific">Parachaetomium inaequale</name>
    <dbReference type="NCBI Taxonomy" id="2588326"/>
    <lineage>
        <taxon>Eukaryota</taxon>
        <taxon>Fungi</taxon>
        <taxon>Dikarya</taxon>
        <taxon>Ascomycota</taxon>
        <taxon>Pezizomycotina</taxon>
        <taxon>Sordariomycetes</taxon>
        <taxon>Sordariomycetidae</taxon>
        <taxon>Sordariales</taxon>
        <taxon>Chaetomiaceae</taxon>
        <taxon>Parachaetomium</taxon>
    </lineage>
</organism>
<keyword evidence="1" id="KW-0175">Coiled coil</keyword>
<sequence length="288" mass="32189">MGDADDARFAPFVESDPPKPGESTTDVMARDQIRRCEALRSRPLTVGEKEVIRSYYQDMNQRRAPDEVSEPTAIDSRPPSAAAETPAEEQRASDQERVDLAREEAAKATNMIKALEIRLEKVEEQDTSDQPTFDQQLLDKACADIDLMGREKQDLEEKVEALEKEVKTTKTDLEDVQRRTILVEKKAEAESGGPKSRATESKQSSARRIRRTWFSVTAVVLGMIALVWLVTEAMLHSNRLSDGFGPFINGGYNGLGSVVIFGTWTRFIVFNAVVVYMGVYLVLSVVGW</sequence>
<proteinExistence type="predicted"/>
<evidence type="ECO:0000313" key="4">
    <source>
        <dbReference type="EMBL" id="KAK4042645.1"/>
    </source>
</evidence>
<accession>A0AAN6PM96</accession>
<feature type="coiled-coil region" evidence="1">
    <location>
        <begin position="98"/>
        <end position="179"/>
    </location>
</feature>
<keyword evidence="5" id="KW-1185">Reference proteome</keyword>
<comment type="caution">
    <text evidence="4">The sequence shown here is derived from an EMBL/GenBank/DDBJ whole genome shotgun (WGS) entry which is preliminary data.</text>
</comment>
<feature type="transmembrane region" description="Helical" evidence="3">
    <location>
        <begin position="267"/>
        <end position="286"/>
    </location>
</feature>
<reference evidence="5" key="1">
    <citation type="journal article" date="2023" name="Mol. Phylogenet. Evol.">
        <title>Genome-scale phylogeny and comparative genomics of the fungal order Sordariales.</title>
        <authorList>
            <person name="Hensen N."/>
            <person name="Bonometti L."/>
            <person name="Westerberg I."/>
            <person name="Brannstrom I.O."/>
            <person name="Guillou S."/>
            <person name="Cros-Aarteil S."/>
            <person name="Calhoun S."/>
            <person name="Haridas S."/>
            <person name="Kuo A."/>
            <person name="Mondo S."/>
            <person name="Pangilinan J."/>
            <person name="Riley R."/>
            <person name="LaButti K."/>
            <person name="Andreopoulos B."/>
            <person name="Lipzen A."/>
            <person name="Chen C."/>
            <person name="Yan M."/>
            <person name="Daum C."/>
            <person name="Ng V."/>
            <person name="Clum A."/>
            <person name="Steindorff A."/>
            <person name="Ohm R.A."/>
            <person name="Martin F."/>
            <person name="Silar P."/>
            <person name="Natvig D.O."/>
            <person name="Lalanne C."/>
            <person name="Gautier V."/>
            <person name="Ament-Velasquez S.L."/>
            <person name="Kruys A."/>
            <person name="Hutchinson M.I."/>
            <person name="Powell A.J."/>
            <person name="Barry K."/>
            <person name="Miller A.N."/>
            <person name="Grigoriev I.V."/>
            <person name="Debuchy R."/>
            <person name="Gladieux P."/>
            <person name="Hiltunen Thoren M."/>
            <person name="Johannesson H."/>
        </authorList>
    </citation>
    <scope>NUCLEOTIDE SEQUENCE [LARGE SCALE GENOMIC DNA]</scope>
    <source>
        <strain evidence="5">CBS 284.82</strain>
    </source>
</reference>
<evidence type="ECO:0000256" key="3">
    <source>
        <dbReference type="SAM" id="Phobius"/>
    </source>
</evidence>
<protein>
    <submittedName>
        <fullName evidence="4">Uncharacterized protein</fullName>
    </submittedName>
</protein>
<dbReference type="EMBL" id="MU854338">
    <property type="protein sequence ID" value="KAK4042645.1"/>
    <property type="molecule type" value="Genomic_DNA"/>
</dbReference>
<dbReference type="Proteomes" id="UP001303115">
    <property type="component" value="Unassembled WGS sequence"/>
</dbReference>
<dbReference type="AlphaFoldDB" id="A0AAN6PM96"/>
<evidence type="ECO:0000313" key="5">
    <source>
        <dbReference type="Proteomes" id="UP001303115"/>
    </source>
</evidence>
<keyword evidence="3" id="KW-0812">Transmembrane</keyword>
<feature type="compositionally biased region" description="Basic and acidic residues" evidence="2">
    <location>
        <begin position="88"/>
        <end position="98"/>
    </location>
</feature>
<keyword evidence="3" id="KW-0472">Membrane</keyword>
<evidence type="ECO:0000256" key="2">
    <source>
        <dbReference type="SAM" id="MobiDB-lite"/>
    </source>
</evidence>
<gene>
    <name evidence="4" type="ORF">C8A01DRAFT_13778</name>
</gene>
<evidence type="ECO:0000256" key="1">
    <source>
        <dbReference type="SAM" id="Coils"/>
    </source>
</evidence>
<name>A0AAN6PM96_9PEZI</name>
<keyword evidence="3" id="KW-1133">Transmembrane helix</keyword>
<feature type="region of interest" description="Disordered" evidence="2">
    <location>
        <begin position="56"/>
        <end position="98"/>
    </location>
</feature>
<feature type="region of interest" description="Disordered" evidence="2">
    <location>
        <begin position="1"/>
        <end position="30"/>
    </location>
</feature>